<dbReference type="Proteomes" id="UP000184310">
    <property type="component" value="Unassembled WGS sequence"/>
</dbReference>
<dbReference type="CDD" id="cd01949">
    <property type="entry name" value="GGDEF"/>
    <property type="match status" value="1"/>
</dbReference>
<keyword evidence="1" id="KW-0802">TPR repeat</keyword>
<dbReference type="InterPro" id="IPR019734">
    <property type="entry name" value="TPR_rpt"/>
</dbReference>
<dbReference type="FunFam" id="3.30.70.270:FF:000001">
    <property type="entry name" value="Diguanylate cyclase domain protein"/>
    <property type="match status" value="1"/>
</dbReference>
<dbReference type="SMART" id="SM00267">
    <property type="entry name" value="GGDEF"/>
    <property type="match status" value="1"/>
</dbReference>
<reference evidence="4 5" key="1">
    <citation type="submission" date="2016-11" db="EMBL/GenBank/DDBJ databases">
        <authorList>
            <person name="Jaros S."/>
            <person name="Januszkiewicz K."/>
            <person name="Wedrychowicz H."/>
        </authorList>
    </citation>
    <scope>NUCLEOTIDE SEQUENCE [LARGE SCALE GENOMIC DNA]</scope>
    <source>
        <strain evidence="4 5">DSM 21758</strain>
    </source>
</reference>
<feature type="transmembrane region" description="Helical" evidence="2">
    <location>
        <begin position="396"/>
        <end position="416"/>
    </location>
</feature>
<feature type="repeat" description="TPR" evidence="1">
    <location>
        <begin position="284"/>
        <end position="317"/>
    </location>
</feature>
<accession>A0A1M6TWZ9</accession>
<gene>
    <name evidence="4" type="ORF">SAMN02745163_04139</name>
</gene>
<dbReference type="EMBL" id="FQZB01000021">
    <property type="protein sequence ID" value="SHK61532.1"/>
    <property type="molecule type" value="Genomic_DNA"/>
</dbReference>
<dbReference type="InterPro" id="IPR050469">
    <property type="entry name" value="Diguanylate_Cyclase"/>
</dbReference>
<dbReference type="Gene3D" id="3.30.70.270">
    <property type="match status" value="1"/>
</dbReference>
<dbReference type="SUPFAM" id="SSF55073">
    <property type="entry name" value="Nucleotide cyclase"/>
    <property type="match status" value="1"/>
</dbReference>
<dbReference type="OrthoDB" id="9805474at2"/>
<dbReference type="SMART" id="SM00028">
    <property type="entry name" value="TPR"/>
    <property type="match status" value="2"/>
</dbReference>
<dbReference type="STRING" id="1121302.SAMN02745163_04139"/>
<organism evidence="4 5">
    <name type="scientific">Clostridium cavendishii DSM 21758</name>
    <dbReference type="NCBI Taxonomy" id="1121302"/>
    <lineage>
        <taxon>Bacteria</taxon>
        <taxon>Bacillati</taxon>
        <taxon>Bacillota</taxon>
        <taxon>Clostridia</taxon>
        <taxon>Eubacteriales</taxon>
        <taxon>Clostridiaceae</taxon>
        <taxon>Clostridium</taxon>
    </lineage>
</organism>
<dbReference type="AlphaFoldDB" id="A0A1M6TWZ9"/>
<dbReference type="PANTHER" id="PTHR45138:SF9">
    <property type="entry name" value="DIGUANYLATE CYCLASE DGCM-RELATED"/>
    <property type="match status" value="1"/>
</dbReference>
<dbReference type="Pfam" id="PF00990">
    <property type="entry name" value="GGDEF"/>
    <property type="match status" value="1"/>
</dbReference>
<dbReference type="PANTHER" id="PTHR45138">
    <property type="entry name" value="REGULATORY COMPONENTS OF SENSORY TRANSDUCTION SYSTEM"/>
    <property type="match status" value="1"/>
</dbReference>
<dbReference type="InterPro" id="IPR029787">
    <property type="entry name" value="Nucleotide_cyclase"/>
</dbReference>
<evidence type="ECO:0000313" key="5">
    <source>
        <dbReference type="Proteomes" id="UP000184310"/>
    </source>
</evidence>
<dbReference type="RefSeq" id="WP_072992812.1">
    <property type="nucleotide sequence ID" value="NZ_FQZB01000021.1"/>
</dbReference>
<proteinExistence type="predicted"/>
<evidence type="ECO:0000256" key="1">
    <source>
        <dbReference type="PROSITE-ProRule" id="PRU00339"/>
    </source>
</evidence>
<keyword evidence="5" id="KW-1185">Reference proteome</keyword>
<evidence type="ECO:0000256" key="2">
    <source>
        <dbReference type="SAM" id="Phobius"/>
    </source>
</evidence>
<feature type="domain" description="GGDEF" evidence="3">
    <location>
        <begin position="462"/>
        <end position="589"/>
    </location>
</feature>
<evidence type="ECO:0000259" key="3">
    <source>
        <dbReference type="PROSITE" id="PS50887"/>
    </source>
</evidence>
<dbReference type="InterPro" id="IPR011990">
    <property type="entry name" value="TPR-like_helical_dom_sf"/>
</dbReference>
<name>A0A1M6TWZ9_9CLOT</name>
<dbReference type="GO" id="GO:0052621">
    <property type="term" value="F:diguanylate cyclase activity"/>
    <property type="evidence" value="ECO:0007669"/>
    <property type="project" value="TreeGrafter"/>
</dbReference>
<protein>
    <submittedName>
        <fullName evidence="4">Diguanylate cyclase (GGDEF) domain-containing protein</fullName>
    </submittedName>
</protein>
<keyword evidence="2" id="KW-1133">Transmembrane helix</keyword>
<evidence type="ECO:0000313" key="4">
    <source>
        <dbReference type="EMBL" id="SHK61532.1"/>
    </source>
</evidence>
<dbReference type="SUPFAM" id="SSF48452">
    <property type="entry name" value="TPR-like"/>
    <property type="match status" value="1"/>
</dbReference>
<dbReference type="InterPro" id="IPR000160">
    <property type="entry name" value="GGDEF_dom"/>
</dbReference>
<dbReference type="PROSITE" id="PS50005">
    <property type="entry name" value="TPR"/>
    <property type="match status" value="1"/>
</dbReference>
<dbReference type="NCBIfam" id="TIGR00254">
    <property type="entry name" value="GGDEF"/>
    <property type="match status" value="1"/>
</dbReference>
<keyword evidence="2" id="KW-0812">Transmembrane</keyword>
<dbReference type="PROSITE" id="PS50887">
    <property type="entry name" value="GGDEF"/>
    <property type="match status" value="1"/>
</dbReference>
<dbReference type="Gene3D" id="1.25.40.10">
    <property type="entry name" value="Tetratricopeptide repeat domain"/>
    <property type="match status" value="1"/>
</dbReference>
<dbReference type="InterPro" id="IPR043128">
    <property type="entry name" value="Rev_trsase/Diguanyl_cyclase"/>
</dbReference>
<keyword evidence="2" id="KW-0472">Membrane</keyword>
<sequence>MKKKVCVAVITISFLLVSISSVFVLVNKNNNENYKLHYYRLNDLYSKANLKTINFEQETLNSINKEKDNLKLAEYYDALTRYYILNNNLEKAKTYSDKTIREYSKLKNKDNYILDAFKNISILDIWQNNGSESLNYYDRMLEVSKKNEIIKSSGFTKEDVEGLNNAMLTAFYSKCNNYNKANEYFKFLNDFDSKNIKDKEISYIITYAKSMYNFNFGDIKMSEQDMEKLCEKMDGESRNLVYIKSDIYLSTAIIKISNGNLENALGYIDKAIKINNNEKKDLLIECYIAYGFYYDMSGVFDNAKINYEKALSLAEENKDNTKAIRSLGSLIALYEKNNRTMDKEGDYKKFWKLSIANQGNAESYIKGILALNNQLGNERISVIEKEKKSEIEKRKAVNLVLVFAVVTLVLLGLTTYKLYYEIKLRKNSESKLKKIINEDYLTKAYTRGYAYENLKSILKSKKSIHLAMVDLDNYKRINDKFGHDVGDRVLISFVEICKSFLSGEDFVARFGGEEFIIILDDKTKEEAIQIVEGIREKLENKEWNKEDLKVTASIGLVHNEYEDVDTLIKKADDLLYIAKRTGKNKVQLE</sequence>